<evidence type="ECO:0000256" key="4">
    <source>
        <dbReference type="ARBA" id="ARBA00023163"/>
    </source>
</evidence>
<dbReference type="InterPro" id="IPR005119">
    <property type="entry name" value="LysR_subst-bd"/>
</dbReference>
<dbReference type="PANTHER" id="PTHR30419">
    <property type="entry name" value="HTH-TYPE TRANSCRIPTIONAL REGULATOR YBHD"/>
    <property type="match status" value="1"/>
</dbReference>
<evidence type="ECO:0000313" key="6">
    <source>
        <dbReference type="EMBL" id="MEE2052779.1"/>
    </source>
</evidence>
<dbReference type="Gene3D" id="3.40.190.10">
    <property type="entry name" value="Periplasmic binding protein-like II"/>
    <property type="match status" value="2"/>
</dbReference>
<evidence type="ECO:0000256" key="3">
    <source>
        <dbReference type="ARBA" id="ARBA00023125"/>
    </source>
</evidence>
<dbReference type="SUPFAM" id="SSF53850">
    <property type="entry name" value="Periplasmic binding protein-like II"/>
    <property type="match status" value="1"/>
</dbReference>
<evidence type="ECO:0000313" key="7">
    <source>
        <dbReference type="Proteomes" id="UP001348641"/>
    </source>
</evidence>
<organism evidence="6 7">
    <name type="scientific">Nocardiopsis tropica</name>
    <dbReference type="NCBI Taxonomy" id="109330"/>
    <lineage>
        <taxon>Bacteria</taxon>
        <taxon>Bacillati</taxon>
        <taxon>Actinomycetota</taxon>
        <taxon>Actinomycetes</taxon>
        <taxon>Streptosporangiales</taxon>
        <taxon>Nocardiopsidaceae</taxon>
        <taxon>Nocardiopsis</taxon>
    </lineage>
</organism>
<dbReference type="Proteomes" id="UP001348641">
    <property type="component" value="Unassembled WGS sequence"/>
</dbReference>
<evidence type="ECO:0000259" key="5">
    <source>
        <dbReference type="PROSITE" id="PS50931"/>
    </source>
</evidence>
<dbReference type="InterPro" id="IPR036390">
    <property type="entry name" value="WH_DNA-bd_sf"/>
</dbReference>
<dbReference type="SUPFAM" id="SSF46785">
    <property type="entry name" value="Winged helix' DNA-binding domain"/>
    <property type="match status" value="1"/>
</dbReference>
<proteinExistence type="inferred from homology"/>
<dbReference type="PANTHER" id="PTHR30419:SF29">
    <property type="entry name" value="LYSR-FAMILY TRANSCRIPTIONAL REGULATOR"/>
    <property type="match status" value="1"/>
</dbReference>
<evidence type="ECO:0000256" key="2">
    <source>
        <dbReference type="ARBA" id="ARBA00023015"/>
    </source>
</evidence>
<evidence type="ECO:0000256" key="1">
    <source>
        <dbReference type="ARBA" id="ARBA00009437"/>
    </source>
</evidence>
<dbReference type="PRINTS" id="PR00039">
    <property type="entry name" value="HTHLYSR"/>
</dbReference>
<dbReference type="Pfam" id="PF00126">
    <property type="entry name" value="HTH_1"/>
    <property type="match status" value="1"/>
</dbReference>
<dbReference type="RefSeq" id="WP_330159776.1">
    <property type="nucleotide sequence ID" value="NZ_BAAAJA010000041.1"/>
</dbReference>
<keyword evidence="3" id="KW-0238">DNA-binding</keyword>
<dbReference type="Pfam" id="PF03466">
    <property type="entry name" value="LysR_substrate"/>
    <property type="match status" value="1"/>
</dbReference>
<dbReference type="InterPro" id="IPR000847">
    <property type="entry name" value="LysR_HTH_N"/>
</dbReference>
<reference evidence="6 7" key="1">
    <citation type="submission" date="2023-07" db="EMBL/GenBank/DDBJ databases">
        <authorList>
            <person name="Girao M."/>
            <person name="Carvalho M.F."/>
        </authorList>
    </citation>
    <scope>NUCLEOTIDE SEQUENCE [LARGE SCALE GENOMIC DNA]</scope>
    <source>
        <strain evidence="6 7">66/93</strain>
    </source>
</reference>
<gene>
    <name evidence="6" type="ORF">Q8A49_19950</name>
</gene>
<keyword evidence="2" id="KW-0805">Transcription regulation</keyword>
<protein>
    <submittedName>
        <fullName evidence="6">LysR family transcriptional regulator</fullName>
    </submittedName>
</protein>
<dbReference type="PROSITE" id="PS50931">
    <property type="entry name" value="HTH_LYSR"/>
    <property type="match status" value="1"/>
</dbReference>
<comment type="caution">
    <text evidence="6">The sequence shown here is derived from an EMBL/GenBank/DDBJ whole genome shotgun (WGS) entry which is preliminary data.</text>
</comment>
<accession>A0ABU7KU19</accession>
<keyword evidence="4" id="KW-0804">Transcription</keyword>
<comment type="similarity">
    <text evidence="1">Belongs to the LysR transcriptional regulatory family.</text>
</comment>
<dbReference type="EMBL" id="JAUUCC010000053">
    <property type="protein sequence ID" value="MEE2052779.1"/>
    <property type="molecule type" value="Genomic_DNA"/>
</dbReference>
<dbReference type="InterPro" id="IPR050950">
    <property type="entry name" value="HTH-type_LysR_regulators"/>
</dbReference>
<dbReference type="Gene3D" id="1.10.10.10">
    <property type="entry name" value="Winged helix-like DNA-binding domain superfamily/Winged helix DNA-binding domain"/>
    <property type="match status" value="1"/>
</dbReference>
<feature type="domain" description="HTH lysR-type" evidence="5">
    <location>
        <begin position="4"/>
        <end position="61"/>
    </location>
</feature>
<sequence>MAEFTLTGLRVVHQVAATGSFTRAAEMLGYTQSAVSRQVAAMEAAAGAPLFDRRGRGAAPTPAGRVLVRRAAEVLADLAATEVELAGLRDPLAGRLTVGAYPTAAMALAPRAMAQVGSAHPGLAMVLEEASSPALLRRLRTGRLDVVIVGVGRDLPDYDLSELRQTAVLSGDLLVAVANTHRFAGRTGVTVPELGQEHWIAGTGAAGEPQFGAWPTLADPHIAHTARGWSTRLGLVAAGLGITVVPELALPALPAGVGAVTVTDSDWAGRATVALTRARPSAQAQMMVTALREQAARLHDAWPRAGTARGQASPPRP</sequence>
<name>A0ABU7KU19_9ACTN</name>
<dbReference type="InterPro" id="IPR036388">
    <property type="entry name" value="WH-like_DNA-bd_sf"/>
</dbReference>